<dbReference type="EMBL" id="CAJNNV010024362">
    <property type="protein sequence ID" value="CAE8609577.1"/>
    <property type="molecule type" value="Genomic_DNA"/>
</dbReference>
<dbReference type="Proteomes" id="UP000654075">
    <property type="component" value="Unassembled WGS sequence"/>
</dbReference>
<evidence type="ECO:0000313" key="3">
    <source>
        <dbReference type="Proteomes" id="UP000654075"/>
    </source>
</evidence>
<keyword evidence="3" id="KW-1185">Reference proteome</keyword>
<comment type="caution">
    <text evidence="2">The sequence shown here is derived from an EMBL/GenBank/DDBJ whole genome shotgun (WGS) entry which is preliminary data.</text>
</comment>
<evidence type="ECO:0000256" key="1">
    <source>
        <dbReference type="SAM" id="SignalP"/>
    </source>
</evidence>
<name>A0A813F580_POLGL</name>
<protein>
    <submittedName>
        <fullName evidence="2">Uncharacterized protein</fullName>
    </submittedName>
</protein>
<gene>
    <name evidence="2" type="ORF">PGLA1383_LOCUS27404</name>
</gene>
<dbReference type="AlphaFoldDB" id="A0A813F580"/>
<reference evidence="2" key="1">
    <citation type="submission" date="2021-02" db="EMBL/GenBank/DDBJ databases">
        <authorList>
            <person name="Dougan E. K."/>
            <person name="Rhodes N."/>
            <person name="Thang M."/>
            <person name="Chan C."/>
        </authorList>
    </citation>
    <scope>NUCLEOTIDE SEQUENCE</scope>
</reference>
<sequence>MTSACSDGIGGLMRSAGRVGGVAACCLLASLSLVPRAEASLCVPHALLEYLVLETRRTIISQALPAELQVTKATRSLEELDYAFGATRTQSVMIRCALLLAGPPARSWGEEERPWFMRMGLAFTATPSRCPWPEWP</sequence>
<accession>A0A813F580</accession>
<keyword evidence="1" id="KW-0732">Signal</keyword>
<evidence type="ECO:0000313" key="2">
    <source>
        <dbReference type="EMBL" id="CAE8609577.1"/>
    </source>
</evidence>
<feature type="chain" id="PRO_5032684258" evidence="1">
    <location>
        <begin position="40"/>
        <end position="136"/>
    </location>
</feature>
<feature type="signal peptide" evidence="1">
    <location>
        <begin position="1"/>
        <end position="39"/>
    </location>
</feature>
<proteinExistence type="predicted"/>
<organism evidence="2 3">
    <name type="scientific">Polarella glacialis</name>
    <name type="common">Dinoflagellate</name>
    <dbReference type="NCBI Taxonomy" id="89957"/>
    <lineage>
        <taxon>Eukaryota</taxon>
        <taxon>Sar</taxon>
        <taxon>Alveolata</taxon>
        <taxon>Dinophyceae</taxon>
        <taxon>Suessiales</taxon>
        <taxon>Suessiaceae</taxon>
        <taxon>Polarella</taxon>
    </lineage>
</organism>